<protein>
    <submittedName>
        <fullName evidence="2">TonB-dependent receptor plug domain-containing protein</fullName>
    </submittedName>
</protein>
<dbReference type="RefSeq" id="WP_345209853.1">
    <property type="nucleotide sequence ID" value="NZ_BAABFT010000002.1"/>
</dbReference>
<evidence type="ECO:0000313" key="2">
    <source>
        <dbReference type="EMBL" id="GAA4313613.1"/>
    </source>
</evidence>
<accession>A0ABP8FYF7</accession>
<dbReference type="SUPFAM" id="SSF49464">
    <property type="entry name" value="Carboxypeptidase regulatory domain-like"/>
    <property type="match status" value="1"/>
</dbReference>
<proteinExistence type="predicted"/>
<gene>
    <name evidence="2" type="ORF">GCM10023149_09440</name>
</gene>
<name>A0ABP8FYF7_9SPHI</name>
<keyword evidence="1" id="KW-0732">Signal</keyword>
<dbReference type="Proteomes" id="UP001500582">
    <property type="component" value="Unassembled WGS sequence"/>
</dbReference>
<dbReference type="Gene3D" id="2.60.40.1930">
    <property type="match status" value="1"/>
</dbReference>
<keyword evidence="2" id="KW-0675">Receptor</keyword>
<dbReference type="EMBL" id="BAABFT010000002">
    <property type="protein sequence ID" value="GAA4313613.1"/>
    <property type="molecule type" value="Genomic_DNA"/>
</dbReference>
<comment type="caution">
    <text evidence="2">The sequence shown here is derived from an EMBL/GenBank/DDBJ whole genome shotgun (WGS) entry which is preliminary data.</text>
</comment>
<feature type="signal peptide" evidence="1">
    <location>
        <begin position="1"/>
        <end position="21"/>
    </location>
</feature>
<keyword evidence="3" id="KW-1185">Reference proteome</keyword>
<dbReference type="InterPro" id="IPR008969">
    <property type="entry name" value="CarboxyPept-like_regulatory"/>
</dbReference>
<evidence type="ECO:0000256" key="1">
    <source>
        <dbReference type="SAM" id="SignalP"/>
    </source>
</evidence>
<sequence length="909" mass="99523">MLKNKLSTTFFCAVLFISALTAFVKSNDDPLDKISASLSTWTSNLPQEKVYLHTDKPYYALGDTIWFKAYVTVGSRHQLSALSGAVYADLINERDSVEKTLKLPISAGVAKGNFILADTIAEGNYRIRAYTQWMRNAGEDYFFDKTFIVGNAIDKITARADFKYKTEGGKSIVSTIITYTDSDGKPVVGQDVECRVENSVKVLERKKGKTDQNGSVILDMENNSKNNLQGTHVTSVITTTSDGEKKSSSTTFTIKASLAQSDVQFFPESGDLVAGINSRVAFKAIAIDGSSVAVKGSIVDEGGTEVTTFEALHAGMGNFTMRPEAGKTYSAKITYPDGSQTKVNLPKVKDSGYVLAVYNNPNTDTILVRINASANLLQAPQGVNIVAQSGGEMLYASQVKIARAVTSVWIPKKNFPTGISQFTLFNAAGEPTNERLAFIKTADQMQLKLNSSKPSYKNREKVELTLDAKDKTGAPAIGSFSISVIDETKVPVDESTETTILSSLLLSSDLKGYIEKPNYYFTQQEDADKALDNLMLTQGYRRFVWKDLLGGTSPKPVYKAEKLAVDISGRLMSLSKKPSPGGKITLFSAKTNILKDTLTDANGYFSFDNVIIPDSVKFTVQGRNAKNGSLVQVLMNKTPIQPFSLNPNLADINNDIAGSNKAYLASNRKQIEELEKTGKLSRIQQLNEIKIRGKKGPRLTPGMMGIPESAADQVLTFNGTQACVNLTMCLQSRIQGVSFVPRDQVTNYPTTRGRPMQVIVDGYKLSLPEEISEVFDNNSIDPADVAKIVVVRTSTVQISMLGGESLIIITKRGNHSRGRYNPDIANIAPRGFNEAKEFYSPKYDHPKTASELPDLRSTVYWNPNLKTSATGTVKFDFFTADDKGKYKVIVEGINGLGDIGRQVYHFNVE</sequence>
<organism evidence="2 3">
    <name type="scientific">Mucilaginibacter gynuensis</name>
    <dbReference type="NCBI Taxonomy" id="1302236"/>
    <lineage>
        <taxon>Bacteria</taxon>
        <taxon>Pseudomonadati</taxon>
        <taxon>Bacteroidota</taxon>
        <taxon>Sphingobacteriia</taxon>
        <taxon>Sphingobacteriales</taxon>
        <taxon>Sphingobacteriaceae</taxon>
        <taxon>Mucilaginibacter</taxon>
    </lineage>
</organism>
<reference evidence="3" key="1">
    <citation type="journal article" date="2019" name="Int. J. Syst. Evol. Microbiol.">
        <title>The Global Catalogue of Microorganisms (GCM) 10K type strain sequencing project: providing services to taxonomists for standard genome sequencing and annotation.</title>
        <authorList>
            <consortium name="The Broad Institute Genomics Platform"/>
            <consortium name="The Broad Institute Genome Sequencing Center for Infectious Disease"/>
            <person name="Wu L."/>
            <person name="Ma J."/>
        </authorList>
    </citation>
    <scope>NUCLEOTIDE SEQUENCE [LARGE SCALE GENOMIC DNA]</scope>
    <source>
        <strain evidence="3">JCM 17705</strain>
    </source>
</reference>
<evidence type="ECO:0000313" key="3">
    <source>
        <dbReference type="Proteomes" id="UP001500582"/>
    </source>
</evidence>
<feature type="chain" id="PRO_5046493054" evidence="1">
    <location>
        <begin position="22"/>
        <end position="909"/>
    </location>
</feature>